<name>A0A6J5LMX0_9CAUD</name>
<accession>A0A6J5LMX0</accession>
<dbReference type="EMBL" id="LR796217">
    <property type="protein sequence ID" value="CAB4127770.1"/>
    <property type="molecule type" value="Genomic_DNA"/>
</dbReference>
<evidence type="ECO:0000313" key="2">
    <source>
        <dbReference type="EMBL" id="CAB4134357.1"/>
    </source>
</evidence>
<sequence>MKILDLRDKEYSNDMTYYLTDNDDLLFKDELLECDKIVLKIWVNGFFPGTQSQWESEIFYKAMEFLKQN</sequence>
<organism evidence="2">
    <name type="scientific">uncultured Caudovirales phage</name>
    <dbReference type="NCBI Taxonomy" id="2100421"/>
    <lineage>
        <taxon>Viruses</taxon>
        <taxon>Duplodnaviria</taxon>
        <taxon>Heunggongvirae</taxon>
        <taxon>Uroviricota</taxon>
        <taxon>Caudoviricetes</taxon>
        <taxon>Peduoviridae</taxon>
        <taxon>Maltschvirus</taxon>
        <taxon>Maltschvirus maltsch</taxon>
    </lineage>
</organism>
<protein>
    <submittedName>
        <fullName evidence="2">Uncharacterized protein</fullName>
    </submittedName>
</protein>
<proteinExistence type="predicted"/>
<dbReference type="EMBL" id="LR796283">
    <property type="protein sequence ID" value="CAB4134357.1"/>
    <property type="molecule type" value="Genomic_DNA"/>
</dbReference>
<evidence type="ECO:0000313" key="1">
    <source>
        <dbReference type="EMBL" id="CAB4127770.1"/>
    </source>
</evidence>
<gene>
    <name evidence="2" type="ORF">UFOVP269_40</name>
    <name evidence="1" type="ORF">UFOVP98_30</name>
</gene>
<reference evidence="2" key="1">
    <citation type="submission" date="2020-04" db="EMBL/GenBank/DDBJ databases">
        <authorList>
            <person name="Chiriac C."/>
            <person name="Salcher M."/>
            <person name="Ghai R."/>
            <person name="Kavagutti S V."/>
        </authorList>
    </citation>
    <scope>NUCLEOTIDE SEQUENCE</scope>
</reference>